<keyword evidence="3" id="KW-1185">Reference proteome</keyword>
<organism evidence="2 3">
    <name type="scientific">Galdieria yellowstonensis</name>
    <dbReference type="NCBI Taxonomy" id="3028027"/>
    <lineage>
        <taxon>Eukaryota</taxon>
        <taxon>Rhodophyta</taxon>
        <taxon>Bangiophyceae</taxon>
        <taxon>Galdieriales</taxon>
        <taxon>Galdieriaceae</taxon>
        <taxon>Galdieria</taxon>
    </lineage>
</organism>
<keyword evidence="1" id="KW-0812">Transmembrane</keyword>
<feature type="transmembrane region" description="Helical" evidence="1">
    <location>
        <begin position="35"/>
        <end position="53"/>
    </location>
</feature>
<evidence type="ECO:0000313" key="2">
    <source>
        <dbReference type="EMBL" id="KAK4525730.1"/>
    </source>
</evidence>
<evidence type="ECO:0000256" key="1">
    <source>
        <dbReference type="SAM" id="Phobius"/>
    </source>
</evidence>
<comment type="caution">
    <text evidence="2">The sequence shown here is derived from an EMBL/GenBank/DDBJ whole genome shotgun (WGS) entry which is preliminary data.</text>
</comment>
<dbReference type="Proteomes" id="UP001300502">
    <property type="component" value="Unassembled WGS sequence"/>
</dbReference>
<keyword evidence="1" id="KW-1133">Transmembrane helix</keyword>
<dbReference type="AlphaFoldDB" id="A0AAV9IE59"/>
<keyword evidence="1" id="KW-0472">Membrane</keyword>
<name>A0AAV9IE59_9RHOD</name>
<dbReference type="EMBL" id="JANCYU010000033">
    <property type="protein sequence ID" value="KAK4525730.1"/>
    <property type="molecule type" value="Genomic_DNA"/>
</dbReference>
<sequence length="71" mass="8552">MTRFRFKEADFTSPQLPDILRKSQWLVRRWKAPDTAAACRWGMVAGLALFWFIEPYDFIKRQLGWEEESKQ</sequence>
<accession>A0AAV9IE59</accession>
<gene>
    <name evidence="2" type="ORF">GAYE_SCF16G3639</name>
</gene>
<proteinExistence type="predicted"/>
<evidence type="ECO:0000313" key="3">
    <source>
        <dbReference type="Proteomes" id="UP001300502"/>
    </source>
</evidence>
<reference evidence="2 3" key="1">
    <citation type="submission" date="2022-07" db="EMBL/GenBank/DDBJ databases">
        <title>Genome-wide signatures of adaptation to extreme environments.</title>
        <authorList>
            <person name="Cho C.H."/>
            <person name="Yoon H.S."/>
        </authorList>
    </citation>
    <scope>NUCLEOTIDE SEQUENCE [LARGE SCALE GENOMIC DNA]</scope>
    <source>
        <strain evidence="2 3">108.79 E11</strain>
    </source>
</reference>
<protein>
    <submittedName>
        <fullName evidence="2">Uncharacterized protein</fullName>
    </submittedName>
</protein>